<dbReference type="InterPro" id="IPR022813">
    <property type="entry name" value="SecD/SecF_arch_bac"/>
</dbReference>
<dbReference type="AlphaFoldDB" id="A0A1T2L193"/>
<keyword evidence="9 14" id="KW-0472">Membrane</keyword>
<dbReference type="NCBIfam" id="TIGR00916">
    <property type="entry name" value="2A0604s01"/>
    <property type="match status" value="1"/>
</dbReference>
<reference evidence="16 17" key="1">
    <citation type="submission" date="2016-11" db="EMBL/GenBank/DDBJ databases">
        <title>Mixed transmission modes and dynamic genome evolution in an obligate animal-bacterial symbiosis.</title>
        <authorList>
            <person name="Russell S.L."/>
            <person name="Corbett-Detig R.B."/>
            <person name="Cavanaugh C.M."/>
        </authorList>
    </citation>
    <scope>NUCLEOTIDE SEQUENCE [LARGE SCALE GENOMIC DNA]</scope>
    <source>
        <strain evidence="16">Sp-SM6</strain>
    </source>
</reference>
<dbReference type="OrthoDB" id="9774769at2"/>
<dbReference type="PANTHER" id="PTHR30081">
    <property type="entry name" value="PROTEIN-EXPORT MEMBRANE PROTEIN SEC"/>
    <property type="match status" value="1"/>
</dbReference>
<evidence type="ECO:0000256" key="14">
    <source>
        <dbReference type="SAM" id="Phobius"/>
    </source>
</evidence>
<keyword evidence="5 14" id="KW-0812">Transmembrane</keyword>
<feature type="domain" description="Protein export membrane protein SecD/SecF C-terminal" evidence="15">
    <location>
        <begin position="51"/>
        <end position="234"/>
    </location>
</feature>
<dbReference type="GO" id="GO:0006886">
    <property type="term" value="P:intracellular protein transport"/>
    <property type="evidence" value="ECO:0007669"/>
    <property type="project" value="InterPro"/>
</dbReference>
<gene>
    <name evidence="16" type="ORF">BOW52_08015</name>
</gene>
<dbReference type="PANTHER" id="PTHR30081:SF8">
    <property type="entry name" value="PROTEIN TRANSLOCASE SUBUNIT SECF"/>
    <property type="match status" value="1"/>
</dbReference>
<dbReference type="InterPro" id="IPR022645">
    <property type="entry name" value="SecD/SecF_bac"/>
</dbReference>
<evidence type="ECO:0000256" key="11">
    <source>
        <dbReference type="ARBA" id="ARBA00060856"/>
    </source>
</evidence>
<dbReference type="InterPro" id="IPR048634">
    <property type="entry name" value="SecD_SecF_C"/>
</dbReference>
<keyword evidence="17" id="KW-1185">Reference proteome</keyword>
<feature type="transmembrane region" description="Helical" evidence="14">
    <location>
        <begin position="105"/>
        <end position="126"/>
    </location>
</feature>
<evidence type="ECO:0000256" key="4">
    <source>
        <dbReference type="ARBA" id="ARBA00022475"/>
    </source>
</evidence>
<keyword evidence="3" id="KW-0813">Transport</keyword>
<evidence type="ECO:0000256" key="13">
    <source>
        <dbReference type="ARBA" id="ARBA00065973"/>
    </source>
</evidence>
<dbReference type="Pfam" id="PF02355">
    <property type="entry name" value="SecD_SecF_C"/>
    <property type="match status" value="1"/>
</dbReference>
<evidence type="ECO:0000256" key="8">
    <source>
        <dbReference type="ARBA" id="ARBA00023010"/>
    </source>
</evidence>
<evidence type="ECO:0000256" key="12">
    <source>
        <dbReference type="ARBA" id="ARBA00061053"/>
    </source>
</evidence>
<comment type="subcellular location">
    <subcellularLocation>
        <location evidence="1">Cell membrane</location>
        <topology evidence="1">Multi-pass membrane protein</topology>
    </subcellularLocation>
</comment>
<dbReference type="InterPro" id="IPR005665">
    <property type="entry name" value="SecF_bac"/>
</dbReference>
<evidence type="ECO:0000259" key="15">
    <source>
        <dbReference type="Pfam" id="PF02355"/>
    </source>
</evidence>
<dbReference type="Gene3D" id="1.20.1640.10">
    <property type="entry name" value="Multidrug efflux transporter AcrB transmembrane domain"/>
    <property type="match status" value="1"/>
</dbReference>
<evidence type="ECO:0000256" key="10">
    <source>
        <dbReference type="ARBA" id="ARBA00059018"/>
    </source>
</evidence>
<comment type="function">
    <text evidence="10">Part of the Sec protein translocase complex. Interacts with the SecYEG preprotein conducting channel. SecDF uses the proton motive force (PMF) to complete protein translocation after the ATP-dependent function of SecA.</text>
</comment>
<dbReference type="Proteomes" id="UP000190198">
    <property type="component" value="Unassembled WGS sequence"/>
</dbReference>
<dbReference type="InterPro" id="IPR055344">
    <property type="entry name" value="SecD_SecF_C_bact"/>
</dbReference>
<dbReference type="HAMAP" id="MF_01464_B">
    <property type="entry name" value="SecF_B"/>
    <property type="match status" value="1"/>
</dbReference>
<dbReference type="NCBIfam" id="TIGR00966">
    <property type="entry name" value="transloc_SecF"/>
    <property type="match status" value="1"/>
</dbReference>
<comment type="caution">
    <text evidence="16">The sequence shown here is derived from an EMBL/GenBank/DDBJ whole genome shotgun (WGS) entry which is preliminary data.</text>
</comment>
<keyword evidence="8" id="KW-0811">Translocation</keyword>
<comment type="similarity">
    <text evidence="12">In the N-terminal section; belongs to the SecD/SecF family. SecD subfamily.</text>
</comment>
<dbReference type="RefSeq" id="WP_078477226.1">
    <property type="nucleotide sequence ID" value="NZ_MPRK01000155.1"/>
</dbReference>
<evidence type="ECO:0000313" key="17">
    <source>
        <dbReference type="Proteomes" id="UP000190198"/>
    </source>
</evidence>
<protein>
    <recommendedName>
        <fullName evidence="2">Protein translocase subunit SecF</fullName>
    </recommendedName>
</protein>
<evidence type="ECO:0000256" key="2">
    <source>
        <dbReference type="ARBA" id="ARBA00015792"/>
    </source>
</evidence>
<keyword evidence="6" id="KW-0653">Protein transport</keyword>
<comment type="similarity">
    <text evidence="11">In the C-terminal section; belongs to the SecD/SecF family. SecF subfamily.</text>
</comment>
<keyword evidence="7 14" id="KW-1133">Transmembrane helix</keyword>
<organism evidence="16 17">
    <name type="scientific">Solemya elarraichensis gill symbiont</name>
    <dbReference type="NCBI Taxonomy" id="1918949"/>
    <lineage>
        <taxon>Bacteria</taxon>
        <taxon>Pseudomonadati</taxon>
        <taxon>Pseudomonadota</taxon>
        <taxon>Gammaproteobacteria</taxon>
        <taxon>sulfur-oxidizing symbionts</taxon>
    </lineage>
</organism>
<evidence type="ECO:0000313" key="16">
    <source>
        <dbReference type="EMBL" id="OOZ38842.1"/>
    </source>
</evidence>
<dbReference type="GO" id="GO:0015450">
    <property type="term" value="F:protein-transporting ATPase activity"/>
    <property type="evidence" value="ECO:0007669"/>
    <property type="project" value="InterPro"/>
</dbReference>
<name>A0A1T2L193_9GAMM</name>
<feature type="transmembrane region" description="Helical" evidence="14">
    <location>
        <begin position="81"/>
        <end position="98"/>
    </location>
</feature>
<dbReference type="GO" id="GO:0005886">
    <property type="term" value="C:plasma membrane"/>
    <property type="evidence" value="ECO:0007669"/>
    <property type="project" value="UniProtKB-SubCell"/>
</dbReference>
<sequence length="255" mass="27859">AVELSEVRGQLETAGYGDAIVQQFGTPRDILVRLAPRVGVSDKTLSYDVFKALNTSAGAELELRRVEFVGPQVGDELTEDGGLAMLYALIAISIYVMLRFEWRFSVGALIALVHDVLITIGLFSLLQMEFDLPVLAALLAVIGYSLNDTIVVYDRIRENFRKMRKGSPQQIIDSSLNQTLSRTLVTSLTTMLVLLALFFLGGEIIHGFAFALLIGVIVGTYSSIFVASVAVLMLGINKEDLMPVKKEGAQVDDMP</sequence>
<feature type="transmembrane region" description="Helical" evidence="14">
    <location>
        <begin position="132"/>
        <end position="153"/>
    </location>
</feature>
<evidence type="ECO:0000256" key="9">
    <source>
        <dbReference type="ARBA" id="ARBA00023136"/>
    </source>
</evidence>
<dbReference type="EMBL" id="MPRK01000155">
    <property type="protein sequence ID" value="OOZ38842.1"/>
    <property type="molecule type" value="Genomic_DNA"/>
</dbReference>
<evidence type="ECO:0000256" key="1">
    <source>
        <dbReference type="ARBA" id="ARBA00004651"/>
    </source>
</evidence>
<feature type="non-terminal residue" evidence="16">
    <location>
        <position position="1"/>
    </location>
</feature>
<keyword evidence="4" id="KW-1003">Cell membrane</keyword>
<feature type="transmembrane region" description="Helical" evidence="14">
    <location>
        <begin position="184"/>
        <end position="202"/>
    </location>
</feature>
<evidence type="ECO:0000256" key="3">
    <source>
        <dbReference type="ARBA" id="ARBA00022448"/>
    </source>
</evidence>
<evidence type="ECO:0000256" key="6">
    <source>
        <dbReference type="ARBA" id="ARBA00022927"/>
    </source>
</evidence>
<evidence type="ECO:0000256" key="7">
    <source>
        <dbReference type="ARBA" id="ARBA00022989"/>
    </source>
</evidence>
<proteinExistence type="inferred from homology"/>
<dbReference type="FunFam" id="1.20.1640.10:FF:000024">
    <property type="entry name" value="Multifunctional fusion protein"/>
    <property type="match status" value="1"/>
</dbReference>
<feature type="transmembrane region" description="Helical" evidence="14">
    <location>
        <begin position="208"/>
        <end position="236"/>
    </location>
</feature>
<dbReference type="SUPFAM" id="SSF82866">
    <property type="entry name" value="Multidrug efflux transporter AcrB transmembrane domain"/>
    <property type="match status" value="1"/>
</dbReference>
<comment type="subunit">
    <text evidence="13">Part of the essential Sec protein translocation apparatus which comprises SecA, SecYEG and auxiliary proteins SecDF-YajC and YidC.</text>
</comment>
<evidence type="ECO:0000256" key="5">
    <source>
        <dbReference type="ARBA" id="ARBA00022692"/>
    </source>
</evidence>
<dbReference type="PRINTS" id="PR01755">
    <property type="entry name" value="SECFTRNLCASE"/>
</dbReference>
<accession>A0A1T2L193</accession>